<dbReference type="InterPro" id="IPR000760">
    <property type="entry name" value="Inositol_monophosphatase-like"/>
</dbReference>
<evidence type="ECO:0000256" key="2">
    <source>
        <dbReference type="ARBA" id="ARBA00001946"/>
    </source>
</evidence>
<evidence type="ECO:0000313" key="9">
    <source>
        <dbReference type="EMBL" id="KXJ85620.1"/>
    </source>
</evidence>
<organism evidence="9 10">
    <name type="scientific">Microdochium bolleyi</name>
    <dbReference type="NCBI Taxonomy" id="196109"/>
    <lineage>
        <taxon>Eukaryota</taxon>
        <taxon>Fungi</taxon>
        <taxon>Dikarya</taxon>
        <taxon>Ascomycota</taxon>
        <taxon>Pezizomycotina</taxon>
        <taxon>Sordariomycetes</taxon>
        <taxon>Xylariomycetidae</taxon>
        <taxon>Xylariales</taxon>
        <taxon>Microdochiaceae</taxon>
        <taxon>Microdochium</taxon>
    </lineage>
</organism>
<dbReference type="GO" id="GO:0046854">
    <property type="term" value="P:phosphatidylinositol phosphate biosynthetic process"/>
    <property type="evidence" value="ECO:0007669"/>
    <property type="project" value="InterPro"/>
</dbReference>
<protein>
    <recommendedName>
        <fullName evidence="8">Inositol-1-monophosphatase</fullName>
        <ecNumber evidence="8">3.1.3.25</ecNumber>
    </recommendedName>
</protein>
<dbReference type="PROSITE" id="PS00630">
    <property type="entry name" value="IMP_2"/>
    <property type="match status" value="1"/>
</dbReference>
<dbReference type="Gene3D" id="3.30.540.10">
    <property type="entry name" value="Fructose-1,6-Bisphosphatase, subunit A, domain 1"/>
    <property type="match status" value="1"/>
</dbReference>
<dbReference type="Proteomes" id="UP000070501">
    <property type="component" value="Unassembled WGS sequence"/>
</dbReference>
<gene>
    <name evidence="9" type="ORF">Micbo1qcDRAFT_186555</name>
</gene>
<dbReference type="PANTHER" id="PTHR20854:SF4">
    <property type="entry name" value="INOSITOL-1-MONOPHOSPHATASE-RELATED"/>
    <property type="match status" value="1"/>
</dbReference>
<dbReference type="OrthoDB" id="10254945at2759"/>
<dbReference type="STRING" id="196109.A0A136IKY1"/>
<dbReference type="AlphaFoldDB" id="A0A136IKY1"/>
<evidence type="ECO:0000256" key="4">
    <source>
        <dbReference type="ARBA" id="ARBA00022723"/>
    </source>
</evidence>
<feature type="binding site" evidence="7">
    <location>
        <position position="249"/>
    </location>
    <ligand>
        <name>Mg(2+)</name>
        <dbReference type="ChEBI" id="CHEBI:18420"/>
        <label>1</label>
        <note>catalytic</note>
    </ligand>
</feature>
<dbReference type="Gene3D" id="3.40.190.80">
    <property type="match status" value="1"/>
</dbReference>
<dbReference type="PRINTS" id="PR00377">
    <property type="entry name" value="IMPHPHTASES"/>
</dbReference>
<dbReference type="GO" id="GO:0007165">
    <property type="term" value="P:signal transduction"/>
    <property type="evidence" value="ECO:0007669"/>
    <property type="project" value="TreeGrafter"/>
</dbReference>
<dbReference type="GO" id="GO:0046872">
    <property type="term" value="F:metal ion binding"/>
    <property type="evidence" value="ECO:0007669"/>
    <property type="project" value="UniProtKB-KW"/>
</dbReference>
<keyword evidence="10" id="KW-1185">Reference proteome</keyword>
<evidence type="ECO:0000256" key="5">
    <source>
        <dbReference type="ARBA" id="ARBA00022801"/>
    </source>
</evidence>
<evidence type="ECO:0000256" key="7">
    <source>
        <dbReference type="PIRSR" id="PIRSR600760-2"/>
    </source>
</evidence>
<dbReference type="UniPathway" id="UPA00823">
    <property type="reaction ID" value="UER00788"/>
</dbReference>
<dbReference type="InterPro" id="IPR020583">
    <property type="entry name" value="Inositol_monoP_metal-BS"/>
</dbReference>
<proteinExistence type="inferred from homology"/>
<feature type="binding site" evidence="7">
    <location>
        <position position="99"/>
    </location>
    <ligand>
        <name>Mg(2+)</name>
        <dbReference type="ChEBI" id="CHEBI:18420"/>
        <label>1</label>
        <note>catalytic</note>
    </ligand>
</feature>
<evidence type="ECO:0000256" key="3">
    <source>
        <dbReference type="ARBA" id="ARBA00009759"/>
    </source>
</evidence>
<keyword evidence="6 7" id="KW-0460">Magnesium</keyword>
<dbReference type="FunCoup" id="A0A136IKY1">
    <property type="interactions" value="423"/>
</dbReference>
<comment type="catalytic activity">
    <reaction evidence="1 8">
        <text>a myo-inositol phosphate + H2O = myo-inositol + phosphate</text>
        <dbReference type="Rhea" id="RHEA:24056"/>
        <dbReference type="ChEBI" id="CHEBI:15377"/>
        <dbReference type="ChEBI" id="CHEBI:17268"/>
        <dbReference type="ChEBI" id="CHEBI:43474"/>
        <dbReference type="ChEBI" id="CHEBI:84139"/>
        <dbReference type="EC" id="3.1.3.25"/>
    </reaction>
</comment>
<comment type="similarity">
    <text evidence="3 8">Belongs to the inositol monophosphatase superfamily.</text>
</comment>
<accession>A0A136IKY1</accession>
<dbReference type="FunFam" id="3.30.540.10:FF:000004">
    <property type="entry name" value="Inositol-1-monophosphatase"/>
    <property type="match status" value="1"/>
</dbReference>
<dbReference type="PANTHER" id="PTHR20854">
    <property type="entry name" value="INOSITOL MONOPHOSPHATASE"/>
    <property type="match status" value="1"/>
</dbReference>
<dbReference type="GO" id="GO:0006021">
    <property type="term" value="P:inositol biosynthetic process"/>
    <property type="evidence" value="ECO:0007669"/>
    <property type="project" value="UniProtKB-UniPathway"/>
</dbReference>
<dbReference type="GO" id="GO:0008934">
    <property type="term" value="F:inositol monophosphate 1-phosphatase activity"/>
    <property type="evidence" value="ECO:0007669"/>
    <property type="project" value="InterPro"/>
</dbReference>
<evidence type="ECO:0000256" key="6">
    <source>
        <dbReference type="ARBA" id="ARBA00022842"/>
    </source>
</evidence>
<sequence length="325" mass="35545">MAELDLQHVCADLIEVALEAGSLIRAARNSGLETWQSTVFSSKKNTADIVTETDKASEELIRRHLATKHPSIKFIGEESFKAGLDRITNEPTFVVDPIDGTSNFVHGLPEVCISIGLVVNRKATVGVVHNPFTGESWSAARGHGAFYHPSSLHGRAGTEQKYKLPLFPAPLPIKDGLASACIGIEFGSDRQGPNFELNLRVFTALACTRQTGGLFVNSLRCIGSAALAICRVATGQQEAFWECGCWAWDVAAAWCILEEAGGLMVDGHPGGWEPPIDNRRYLAVRPVVVAQQREFVEQFWSTFRNLRSTYGPPPEGQVFTNRLPK</sequence>
<evidence type="ECO:0000313" key="10">
    <source>
        <dbReference type="Proteomes" id="UP000070501"/>
    </source>
</evidence>
<keyword evidence="5 8" id="KW-0378">Hydrolase</keyword>
<dbReference type="CDD" id="cd01639">
    <property type="entry name" value="IMPase"/>
    <property type="match status" value="1"/>
</dbReference>
<keyword evidence="4 7" id="KW-0479">Metal-binding</keyword>
<dbReference type="EC" id="3.1.3.25" evidence="8"/>
<evidence type="ECO:0000256" key="8">
    <source>
        <dbReference type="RuleBase" id="RU364068"/>
    </source>
</evidence>
<comment type="pathway">
    <text evidence="8">Polyol metabolism; myo-inositol biosynthesis; myo-inositol from D-glucose 6-phosphate: step 2/2.</text>
</comment>
<dbReference type="InterPro" id="IPR033942">
    <property type="entry name" value="IMPase"/>
</dbReference>
<dbReference type="InParanoid" id="A0A136IKY1"/>
<dbReference type="SUPFAM" id="SSF56655">
    <property type="entry name" value="Carbohydrate phosphatase"/>
    <property type="match status" value="1"/>
</dbReference>
<dbReference type="Pfam" id="PF00459">
    <property type="entry name" value="Inositol_P"/>
    <property type="match status" value="1"/>
</dbReference>
<dbReference type="EMBL" id="KQ964278">
    <property type="protein sequence ID" value="KXJ85620.1"/>
    <property type="molecule type" value="Genomic_DNA"/>
</dbReference>
<name>A0A136IKY1_9PEZI</name>
<dbReference type="PROSITE" id="PS00629">
    <property type="entry name" value="IMP_1"/>
    <property type="match status" value="1"/>
</dbReference>
<comment type="cofactor">
    <cofactor evidence="2 7 8">
        <name>Mg(2+)</name>
        <dbReference type="ChEBI" id="CHEBI:18420"/>
    </cofactor>
</comment>
<feature type="binding site" evidence="7">
    <location>
        <position position="96"/>
    </location>
    <ligand>
        <name>Mg(2+)</name>
        <dbReference type="ChEBI" id="CHEBI:18420"/>
        <label>1</label>
        <note>catalytic</note>
    </ligand>
</feature>
<reference evidence="10" key="1">
    <citation type="submission" date="2016-02" db="EMBL/GenBank/DDBJ databases">
        <title>Draft genome sequence of Microdochium bolleyi, a fungal endophyte of beachgrass.</title>
        <authorList>
            <consortium name="DOE Joint Genome Institute"/>
            <person name="David A.S."/>
            <person name="May G."/>
            <person name="Haridas S."/>
            <person name="Lim J."/>
            <person name="Wang M."/>
            <person name="Labutti K."/>
            <person name="Lipzen A."/>
            <person name="Barry K."/>
            <person name="Grigoriev I.V."/>
        </authorList>
    </citation>
    <scope>NUCLEOTIDE SEQUENCE [LARGE SCALE GENOMIC DNA]</scope>
    <source>
        <strain evidence="10">J235TASD1</strain>
    </source>
</reference>
<feature type="binding site" evidence="7">
    <location>
        <position position="77"/>
    </location>
    <ligand>
        <name>Mg(2+)</name>
        <dbReference type="ChEBI" id="CHEBI:18420"/>
        <label>1</label>
        <note>catalytic</note>
    </ligand>
</feature>
<evidence type="ECO:0000256" key="1">
    <source>
        <dbReference type="ARBA" id="ARBA00001033"/>
    </source>
</evidence>
<dbReference type="InterPro" id="IPR020550">
    <property type="entry name" value="Inositol_monophosphatase_CS"/>
</dbReference>
<feature type="binding site" evidence="7">
    <location>
        <position position="98"/>
    </location>
    <ligand>
        <name>Mg(2+)</name>
        <dbReference type="ChEBI" id="CHEBI:18420"/>
        <label>1</label>
        <note>catalytic</note>
    </ligand>
</feature>